<keyword evidence="3" id="KW-1185">Reference proteome</keyword>
<name>A0A6P1T540_9RHOB</name>
<sequence>MSITFDYNDFGTTLDFYADSSFDTLNIVIADSFRYAASFHYDGSFQSGLYATSNPLEGDYIRYQRYEGAPDGTPDAEAARFDTFNFDVPEGWRAEFIDNSVRYPMETIGGATNVFTYYAYTVRLFSEDGFIGSMNVSGRISGEVTPACFTAGSLIATPDGPRPIEDLREGDTVLTRDRGPLPVRWIGQSHQTAETLAQFPELRPVRIAAGALGDHAATLVSPHHRILLKGWQAQALYGEDELLAAACNLINDSTISRAGCEPCTYVHLLFDSHEIVQVDGLWSESFHPAALSKGSVTTAQHDEVVALFPELENPSQWPLARRTAKPTEASVLVTGL</sequence>
<dbReference type="InterPro" id="IPR028992">
    <property type="entry name" value="Hedgehog/Intein_dom"/>
</dbReference>
<proteinExistence type="predicted"/>
<dbReference type="KEGG" id="amaq:GO499_15000"/>
<feature type="domain" description="Hedgehog/Intein (Hint)" evidence="1">
    <location>
        <begin position="148"/>
        <end position="289"/>
    </location>
</feature>
<dbReference type="EMBL" id="CP046620">
    <property type="protein sequence ID" value="QHQ36389.1"/>
    <property type="molecule type" value="Genomic_DNA"/>
</dbReference>
<organism evidence="2 3">
    <name type="scientific">Algicella marina</name>
    <dbReference type="NCBI Taxonomy" id="2683284"/>
    <lineage>
        <taxon>Bacteria</taxon>
        <taxon>Pseudomonadati</taxon>
        <taxon>Pseudomonadota</taxon>
        <taxon>Alphaproteobacteria</taxon>
        <taxon>Rhodobacterales</taxon>
        <taxon>Paracoccaceae</taxon>
        <taxon>Algicella</taxon>
    </lineage>
</organism>
<dbReference type="Pfam" id="PF13403">
    <property type="entry name" value="Hint_2"/>
    <property type="match status" value="1"/>
</dbReference>
<accession>A0A6P1T540</accession>
<dbReference type="RefSeq" id="WP_161862935.1">
    <property type="nucleotide sequence ID" value="NZ_CP046620.1"/>
</dbReference>
<reference evidence="2 3" key="1">
    <citation type="submission" date="2019-12" db="EMBL/GenBank/DDBJ databases">
        <title>Complete genome sequence of Algicella marina strain 9Alg 56(T) isolated from the red alga Tichocarpus crinitus.</title>
        <authorList>
            <person name="Kim S.-G."/>
            <person name="Nedashkovskaya O.I."/>
        </authorList>
    </citation>
    <scope>NUCLEOTIDE SEQUENCE [LARGE SCALE GENOMIC DNA]</scope>
    <source>
        <strain evidence="2 3">9Alg 56</strain>
    </source>
</reference>
<dbReference type="AlphaFoldDB" id="A0A6P1T540"/>
<gene>
    <name evidence="2" type="ORF">GO499_15000</name>
</gene>
<dbReference type="SUPFAM" id="SSF51294">
    <property type="entry name" value="Hedgehog/intein (Hint) domain"/>
    <property type="match status" value="1"/>
</dbReference>
<dbReference type="InterPro" id="IPR036844">
    <property type="entry name" value="Hint_dom_sf"/>
</dbReference>
<dbReference type="Proteomes" id="UP000464495">
    <property type="component" value="Chromosome"/>
</dbReference>
<evidence type="ECO:0000259" key="1">
    <source>
        <dbReference type="Pfam" id="PF13403"/>
    </source>
</evidence>
<protein>
    <recommendedName>
        <fullName evidence="1">Hedgehog/Intein (Hint) domain-containing protein</fullName>
    </recommendedName>
</protein>
<evidence type="ECO:0000313" key="2">
    <source>
        <dbReference type="EMBL" id="QHQ36389.1"/>
    </source>
</evidence>
<evidence type="ECO:0000313" key="3">
    <source>
        <dbReference type="Proteomes" id="UP000464495"/>
    </source>
</evidence>
<dbReference type="Gene3D" id="2.170.16.10">
    <property type="entry name" value="Hedgehog/Intein (Hint) domain"/>
    <property type="match status" value="1"/>
</dbReference>